<keyword evidence="3" id="KW-1185">Reference proteome</keyword>
<feature type="compositionally biased region" description="Polar residues" evidence="1">
    <location>
        <begin position="9"/>
        <end position="21"/>
    </location>
</feature>
<dbReference type="AlphaFoldDB" id="A0A0D2EU29"/>
<evidence type="ECO:0000256" key="1">
    <source>
        <dbReference type="SAM" id="MobiDB-lite"/>
    </source>
</evidence>
<accession>A0A0D2EU29</accession>
<dbReference type="Pfam" id="PF11312">
    <property type="entry name" value="Methyltransf_34"/>
    <property type="match status" value="1"/>
</dbReference>
<dbReference type="Proteomes" id="UP000054342">
    <property type="component" value="Unassembled WGS sequence"/>
</dbReference>
<dbReference type="RefSeq" id="XP_013318834.1">
    <property type="nucleotide sequence ID" value="XM_013463380.1"/>
</dbReference>
<organism evidence="2 3">
    <name type="scientific">Exophiala xenobiotica</name>
    <dbReference type="NCBI Taxonomy" id="348802"/>
    <lineage>
        <taxon>Eukaryota</taxon>
        <taxon>Fungi</taxon>
        <taxon>Dikarya</taxon>
        <taxon>Ascomycota</taxon>
        <taxon>Pezizomycotina</taxon>
        <taxon>Eurotiomycetes</taxon>
        <taxon>Chaetothyriomycetidae</taxon>
        <taxon>Chaetothyriales</taxon>
        <taxon>Herpotrichiellaceae</taxon>
        <taxon>Exophiala</taxon>
    </lineage>
</organism>
<dbReference type="GeneID" id="25324697"/>
<dbReference type="EMBL" id="KN847318">
    <property type="protein sequence ID" value="KIW58250.1"/>
    <property type="molecule type" value="Genomic_DNA"/>
</dbReference>
<evidence type="ECO:0008006" key="4">
    <source>
        <dbReference type="Google" id="ProtNLM"/>
    </source>
</evidence>
<gene>
    <name evidence="2" type="ORF">PV05_02789</name>
</gene>
<protein>
    <recommendedName>
        <fullName evidence="4">25S rRNA (Uridine(2843)-N(3))-methyltransferase</fullName>
    </recommendedName>
</protein>
<sequence length="346" mass="38457">MAPARKQKGPSTTKSTQSSREAANITPKRPDPVALPVEVQQMMLDVFRRAFPFNNNLDVKTVIQEVKGHLFQRDFTSAFAKQEYLGAYALRWSAARALGYSDILLHSDLQQVWLGETAASATPNTQKTTSANRVACIGGGGGAEVAACAVATRSYSLPHLEVHPIDIADWSSCLNQLENVLCTPPPLSPYASESAKASNRSLIASDQFTVRFSQCDILAVGEARLHDMLANMHLCTIMFTLNELFTSSISRTTAFLLALTDSMQSGSWLLVVDSPGSYSEVKLGQGQTKKYPMKWLLDHTLQEVAQGKWKKHVSDDSRWFRLNPSLKYPLELENMRYQIHLYQRVS</sequence>
<name>A0A0D2EU29_9EURO</name>
<evidence type="ECO:0000313" key="2">
    <source>
        <dbReference type="EMBL" id="KIW58250.1"/>
    </source>
</evidence>
<dbReference type="InterPro" id="IPR021463">
    <property type="entry name" value="Methyltransf_34"/>
</dbReference>
<proteinExistence type="predicted"/>
<dbReference type="OrthoDB" id="6419443at2759"/>
<feature type="region of interest" description="Disordered" evidence="1">
    <location>
        <begin position="1"/>
        <end position="31"/>
    </location>
</feature>
<evidence type="ECO:0000313" key="3">
    <source>
        <dbReference type="Proteomes" id="UP000054342"/>
    </source>
</evidence>
<dbReference type="HOGENOM" id="CLU_028833_1_0_1"/>
<dbReference type="STRING" id="348802.A0A0D2EU29"/>
<reference evidence="2 3" key="1">
    <citation type="submission" date="2015-01" db="EMBL/GenBank/DDBJ databases">
        <title>The Genome Sequence of Exophiala xenobiotica CBS118157.</title>
        <authorList>
            <consortium name="The Broad Institute Genomics Platform"/>
            <person name="Cuomo C."/>
            <person name="de Hoog S."/>
            <person name="Gorbushina A."/>
            <person name="Stielow B."/>
            <person name="Teixiera M."/>
            <person name="Abouelleil A."/>
            <person name="Chapman S.B."/>
            <person name="Priest M."/>
            <person name="Young S.K."/>
            <person name="Wortman J."/>
            <person name="Nusbaum C."/>
            <person name="Birren B."/>
        </authorList>
    </citation>
    <scope>NUCLEOTIDE SEQUENCE [LARGE SCALE GENOMIC DNA]</scope>
    <source>
        <strain evidence="2 3">CBS 118157</strain>
    </source>
</reference>